<comment type="caution">
    <text evidence="1">The sequence shown here is derived from an EMBL/GenBank/DDBJ whole genome shotgun (WGS) entry which is preliminary data.</text>
</comment>
<dbReference type="EMBL" id="BGPR01226658">
    <property type="protein sequence ID" value="GBL58679.1"/>
    <property type="molecule type" value="Genomic_DNA"/>
</dbReference>
<proteinExistence type="predicted"/>
<evidence type="ECO:0000313" key="2">
    <source>
        <dbReference type="EMBL" id="GBL58679.1"/>
    </source>
</evidence>
<dbReference type="Proteomes" id="UP000499080">
    <property type="component" value="Unassembled WGS sequence"/>
</dbReference>
<sequence length="119" mass="13353">MRQGTVTFVWRSTLVTTAPDVSANAVSVSPLLVFNRKNFKYQFLSNALQGSSGSANKFGLMTGRDFQGFMIPSIKKTRVTKERLVLLLLDNHQSLLDLPKLDLFEGNGVTLLSFYIIYF</sequence>
<gene>
    <name evidence="1" type="ORF">AVEN_189751_1</name>
    <name evidence="2" type="ORF">AVEN_9089_1</name>
</gene>
<protein>
    <recommendedName>
        <fullName evidence="4">DDE-1 domain-containing protein</fullName>
    </recommendedName>
</protein>
<organism evidence="1 3">
    <name type="scientific">Araneus ventricosus</name>
    <name type="common">Orbweaver spider</name>
    <name type="synonym">Epeira ventricosa</name>
    <dbReference type="NCBI Taxonomy" id="182803"/>
    <lineage>
        <taxon>Eukaryota</taxon>
        <taxon>Metazoa</taxon>
        <taxon>Ecdysozoa</taxon>
        <taxon>Arthropoda</taxon>
        <taxon>Chelicerata</taxon>
        <taxon>Arachnida</taxon>
        <taxon>Araneae</taxon>
        <taxon>Araneomorphae</taxon>
        <taxon>Entelegynae</taxon>
        <taxon>Araneoidea</taxon>
        <taxon>Araneidae</taxon>
        <taxon>Araneus</taxon>
    </lineage>
</organism>
<dbReference type="AlphaFoldDB" id="A0A4Y1ZME5"/>
<evidence type="ECO:0008006" key="4">
    <source>
        <dbReference type="Google" id="ProtNLM"/>
    </source>
</evidence>
<keyword evidence="3" id="KW-1185">Reference proteome</keyword>
<evidence type="ECO:0000313" key="1">
    <source>
        <dbReference type="EMBL" id="GBL58582.1"/>
    </source>
</evidence>
<evidence type="ECO:0000313" key="3">
    <source>
        <dbReference type="Proteomes" id="UP000499080"/>
    </source>
</evidence>
<accession>A0A4Y1ZME5</accession>
<reference evidence="1 3" key="1">
    <citation type="journal article" date="2019" name="Sci. Rep.">
        <title>Orb-weaving spider Araneus ventricosus genome elucidates the spidroin gene catalogue.</title>
        <authorList>
            <person name="Kono N."/>
            <person name="Nakamura H."/>
            <person name="Ohtoshi R."/>
            <person name="Moran D.A.P."/>
            <person name="Shinohara A."/>
            <person name="Yoshida Y."/>
            <person name="Fujiwara M."/>
            <person name="Mori M."/>
            <person name="Tomita M."/>
            <person name="Arakawa K."/>
        </authorList>
    </citation>
    <scope>NUCLEOTIDE SEQUENCE [LARGE SCALE GENOMIC DNA]</scope>
</reference>
<name>A0A4Y1ZME5_ARAVE</name>
<dbReference type="EMBL" id="BGPR01226645">
    <property type="protein sequence ID" value="GBL58582.1"/>
    <property type="molecule type" value="Genomic_DNA"/>
</dbReference>